<evidence type="ECO:0000313" key="2">
    <source>
        <dbReference type="Proteomes" id="UP000247811"/>
    </source>
</evidence>
<protein>
    <recommendedName>
        <fullName evidence="3">VCBS repeat-containing protein</fullName>
    </recommendedName>
</protein>
<dbReference type="EMBL" id="QJJS01000012">
    <property type="protein sequence ID" value="PXW94755.1"/>
    <property type="molecule type" value="Genomic_DNA"/>
</dbReference>
<accession>A0A318GZ08</accession>
<dbReference type="RefSeq" id="WP_211317552.1">
    <property type="nucleotide sequence ID" value="NZ_QJJS01000012.1"/>
</dbReference>
<organism evidence="1 2">
    <name type="scientific">Sphaerotilus hippei</name>
    <dbReference type="NCBI Taxonomy" id="744406"/>
    <lineage>
        <taxon>Bacteria</taxon>
        <taxon>Pseudomonadati</taxon>
        <taxon>Pseudomonadota</taxon>
        <taxon>Betaproteobacteria</taxon>
        <taxon>Burkholderiales</taxon>
        <taxon>Sphaerotilaceae</taxon>
        <taxon>Sphaerotilus</taxon>
    </lineage>
</organism>
<evidence type="ECO:0000313" key="1">
    <source>
        <dbReference type="EMBL" id="PXW94755.1"/>
    </source>
</evidence>
<sequence length="325" mass="32006">MAASSTPSNTTPSLDLNAMPGLKSVTLKPGYVPARLPAGKVVGVWGVALVRTPDGEVHQLQVGEFIKKGDVIMTSQDGIVQIEADGTRLARGPAGDELEPVLAALDDATLDIAPAAGLTGGDSGGLLEGLRITRITEVVGASEYSYDTATGSSLVESRDTATLSFPVLGVTAATLSVPESAAATPGSFIVTAPEGLASVTVGGTTLTAAQLATLTTSPVTLVTTAGTLVLSGYDAATGTISYTYDPNTATHTSGAAIGDSFAVTVTDVLGNSSSGDLLVSITDTGPAAVADTNTVTEDATLASASGNVISAVGNSPAGGADVLGA</sequence>
<comment type="caution">
    <text evidence="1">The sequence shown here is derived from an EMBL/GenBank/DDBJ whole genome shotgun (WGS) entry which is preliminary data.</text>
</comment>
<dbReference type="AlphaFoldDB" id="A0A318GZ08"/>
<keyword evidence="2" id="KW-1185">Reference proteome</keyword>
<evidence type="ECO:0008006" key="3">
    <source>
        <dbReference type="Google" id="ProtNLM"/>
    </source>
</evidence>
<reference evidence="1 2" key="1">
    <citation type="submission" date="2018-05" db="EMBL/GenBank/DDBJ databases">
        <title>Genomic Encyclopedia of Type Strains, Phase IV (KMG-IV): sequencing the most valuable type-strain genomes for metagenomic binning, comparative biology and taxonomic classification.</title>
        <authorList>
            <person name="Goeker M."/>
        </authorList>
    </citation>
    <scope>NUCLEOTIDE SEQUENCE [LARGE SCALE GENOMIC DNA]</scope>
    <source>
        <strain evidence="1 2">DSM 566</strain>
    </source>
</reference>
<name>A0A318GZ08_9BURK</name>
<proteinExistence type="predicted"/>
<feature type="non-terminal residue" evidence="1">
    <location>
        <position position="325"/>
    </location>
</feature>
<dbReference type="Proteomes" id="UP000247811">
    <property type="component" value="Unassembled WGS sequence"/>
</dbReference>
<gene>
    <name evidence="1" type="ORF">C7444_11271</name>
</gene>